<organism evidence="2 3">
    <name type="scientific">Stentor coeruleus</name>
    <dbReference type="NCBI Taxonomy" id="5963"/>
    <lineage>
        <taxon>Eukaryota</taxon>
        <taxon>Sar</taxon>
        <taxon>Alveolata</taxon>
        <taxon>Ciliophora</taxon>
        <taxon>Postciliodesmatophora</taxon>
        <taxon>Heterotrichea</taxon>
        <taxon>Heterotrichida</taxon>
        <taxon>Stentoridae</taxon>
        <taxon>Stentor</taxon>
    </lineage>
</organism>
<accession>A0A1R2C7K9</accession>
<evidence type="ECO:0000313" key="3">
    <source>
        <dbReference type="Proteomes" id="UP000187209"/>
    </source>
</evidence>
<feature type="coiled-coil region" evidence="1">
    <location>
        <begin position="63"/>
        <end position="97"/>
    </location>
</feature>
<dbReference type="EMBL" id="MPUH01000251">
    <property type="protein sequence ID" value="OMJ85004.1"/>
    <property type="molecule type" value="Genomic_DNA"/>
</dbReference>
<comment type="caution">
    <text evidence="2">The sequence shown here is derived from an EMBL/GenBank/DDBJ whole genome shotgun (WGS) entry which is preliminary data.</text>
</comment>
<reference evidence="2 3" key="1">
    <citation type="submission" date="2016-11" db="EMBL/GenBank/DDBJ databases">
        <title>The macronuclear genome of Stentor coeruleus: a giant cell with tiny introns.</title>
        <authorList>
            <person name="Slabodnick M."/>
            <person name="Ruby J.G."/>
            <person name="Reiff S.B."/>
            <person name="Swart E.C."/>
            <person name="Gosai S."/>
            <person name="Prabakaran S."/>
            <person name="Witkowska E."/>
            <person name="Larue G.E."/>
            <person name="Fisher S."/>
            <person name="Freeman R.M."/>
            <person name="Gunawardena J."/>
            <person name="Chu W."/>
            <person name="Stover N.A."/>
            <person name="Gregory B.D."/>
            <person name="Nowacki M."/>
            <person name="Derisi J."/>
            <person name="Roy S.W."/>
            <person name="Marshall W.F."/>
            <person name="Sood P."/>
        </authorList>
    </citation>
    <scope>NUCLEOTIDE SEQUENCE [LARGE SCALE GENOMIC DNA]</scope>
    <source>
        <strain evidence="2">WM001</strain>
    </source>
</reference>
<keyword evidence="1" id="KW-0175">Coiled coil</keyword>
<evidence type="ECO:0000313" key="2">
    <source>
        <dbReference type="EMBL" id="OMJ85004.1"/>
    </source>
</evidence>
<keyword evidence="3" id="KW-1185">Reference proteome</keyword>
<evidence type="ECO:0000256" key="1">
    <source>
        <dbReference type="SAM" id="Coils"/>
    </source>
</evidence>
<proteinExistence type="predicted"/>
<gene>
    <name evidence="2" type="ORF">SteCoe_13781</name>
</gene>
<sequence>MTDTKTPCLQTEKNYNFTITSVSESDAENEECSTHNFECEDLNLKVSQTVYLLAPSRKTKFRLKDVLSKLDSLQNSLDDLNRQVNVHEKVLDNKSEDSDLVARVQEKILRVQKIRQTKASCADNNNCYLF</sequence>
<dbReference type="AlphaFoldDB" id="A0A1R2C7K9"/>
<dbReference type="Proteomes" id="UP000187209">
    <property type="component" value="Unassembled WGS sequence"/>
</dbReference>
<name>A0A1R2C7K9_9CILI</name>
<protein>
    <submittedName>
        <fullName evidence="2">Uncharacterized protein</fullName>
    </submittedName>
</protein>